<gene>
    <name evidence="1" type="ORF">GIL414_LOCUS50984</name>
</gene>
<evidence type="ECO:0000313" key="2">
    <source>
        <dbReference type="Proteomes" id="UP000681720"/>
    </source>
</evidence>
<dbReference type="AlphaFoldDB" id="A0A8S3C8E3"/>
<organism evidence="1 2">
    <name type="scientific">Rotaria magnacalcarata</name>
    <dbReference type="NCBI Taxonomy" id="392030"/>
    <lineage>
        <taxon>Eukaryota</taxon>
        <taxon>Metazoa</taxon>
        <taxon>Spiralia</taxon>
        <taxon>Gnathifera</taxon>
        <taxon>Rotifera</taxon>
        <taxon>Eurotatoria</taxon>
        <taxon>Bdelloidea</taxon>
        <taxon>Philodinida</taxon>
        <taxon>Philodinidae</taxon>
        <taxon>Rotaria</taxon>
    </lineage>
</organism>
<comment type="caution">
    <text evidence="1">The sequence shown here is derived from an EMBL/GenBank/DDBJ whole genome shotgun (WGS) entry which is preliminary data.</text>
</comment>
<proteinExistence type="predicted"/>
<feature type="non-terminal residue" evidence="1">
    <location>
        <position position="1"/>
    </location>
</feature>
<protein>
    <submittedName>
        <fullName evidence="1">Uncharacterized protein</fullName>
    </submittedName>
</protein>
<dbReference type="Proteomes" id="UP000681720">
    <property type="component" value="Unassembled WGS sequence"/>
</dbReference>
<accession>A0A8S3C8E3</accession>
<evidence type="ECO:0000313" key="1">
    <source>
        <dbReference type="EMBL" id="CAF4883888.1"/>
    </source>
</evidence>
<reference evidence="1" key="1">
    <citation type="submission" date="2021-02" db="EMBL/GenBank/DDBJ databases">
        <authorList>
            <person name="Nowell W R."/>
        </authorList>
    </citation>
    <scope>NUCLEOTIDE SEQUENCE</scope>
</reference>
<sequence length="34" mass="3990">MLGNHCHQASPNRNQKQLTQIFQVEDFDTARQHP</sequence>
<name>A0A8S3C8E3_9BILA</name>
<dbReference type="EMBL" id="CAJOBJ010171261">
    <property type="protein sequence ID" value="CAF4883888.1"/>
    <property type="molecule type" value="Genomic_DNA"/>
</dbReference>